<dbReference type="PANTHER" id="PTHR43377">
    <property type="entry name" value="BILIVERDIN REDUCTASE A"/>
    <property type="match status" value="1"/>
</dbReference>
<organism evidence="3 4">
    <name type="scientific">Hamadaea flava</name>
    <dbReference type="NCBI Taxonomy" id="1742688"/>
    <lineage>
        <taxon>Bacteria</taxon>
        <taxon>Bacillati</taxon>
        <taxon>Actinomycetota</taxon>
        <taxon>Actinomycetes</taxon>
        <taxon>Micromonosporales</taxon>
        <taxon>Micromonosporaceae</taxon>
        <taxon>Hamadaea</taxon>
    </lineage>
</organism>
<gene>
    <name evidence="3" type="ORF">ACFOZ4_00475</name>
</gene>
<dbReference type="Proteomes" id="UP001595816">
    <property type="component" value="Unassembled WGS sequence"/>
</dbReference>
<dbReference type="InterPro" id="IPR055170">
    <property type="entry name" value="GFO_IDH_MocA-like_dom"/>
</dbReference>
<evidence type="ECO:0000313" key="4">
    <source>
        <dbReference type="Proteomes" id="UP001595816"/>
    </source>
</evidence>
<dbReference type="RefSeq" id="WP_253763250.1">
    <property type="nucleotide sequence ID" value="NZ_JAMZDZ010000001.1"/>
</dbReference>
<sequence>MLRVGIIGAGIMAAGHAEVLAAHPDAVVTAVASRTRHSAERLAASTSANPAVFDDADALIASGQVDAVSITTPDPLHAEMMVAAAKAGLHILVEKPFTTDVPGADAAAAAIKDNDVRAMCLFNHRWVPAYAQAKQRMAEIGQPVVGYARKDDTIFVPTEMISWAQSTTCAWFLSSHDIDLMTWLMDDQITRVYATARYGRLRRSGIDTPDAIQIQAQFSRGAIATFESAWIYPNTFPTVVDSYVTVAGEQGVIQLDRQKEGITIATEQAYAYPRNMLQRVVHGQPAGAYRDAIHHFVDCARSGAQPLVSVASSRHVTAVLAAAHESIACAAPVDVAPDPLEALR</sequence>
<feature type="domain" description="Gfo/Idh/MocA-like oxidoreductase N-terminal" evidence="1">
    <location>
        <begin position="2"/>
        <end position="119"/>
    </location>
</feature>
<proteinExistence type="predicted"/>
<dbReference type="EMBL" id="JBHSAY010000002">
    <property type="protein sequence ID" value="MFC4129087.1"/>
    <property type="molecule type" value="Genomic_DNA"/>
</dbReference>
<comment type="caution">
    <text evidence="3">The sequence shown here is derived from an EMBL/GenBank/DDBJ whole genome shotgun (WGS) entry which is preliminary data.</text>
</comment>
<feature type="domain" description="GFO/IDH/MocA-like oxidoreductase" evidence="2">
    <location>
        <begin position="133"/>
        <end position="253"/>
    </location>
</feature>
<evidence type="ECO:0000259" key="2">
    <source>
        <dbReference type="Pfam" id="PF22725"/>
    </source>
</evidence>
<reference evidence="4" key="1">
    <citation type="journal article" date="2019" name="Int. J. Syst. Evol. Microbiol.">
        <title>The Global Catalogue of Microorganisms (GCM) 10K type strain sequencing project: providing services to taxonomists for standard genome sequencing and annotation.</title>
        <authorList>
            <consortium name="The Broad Institute Genomics Platform"/>
            <consortium name="The Broad Institute Genome Sequencing Center for Infectious Disease"/>
            <person name="Wu L."/>
            <person name="Ma J."/>
        </authorList>
    </citation>
    <scope>NUCLEOTIDE SEQUENCE [LARGE SCALE GENOMIC DNA]</scope>
    <source>
        <strain evidence="4">CGMCC 4.7289</strain>
    </source>
</reference>
<keyword evidence="4" id="KW-1185">Reference proteome</keyword>
<name>A0ABV8LFI7_9ACTN</name>
<dbReference type="Pfam" id="PF01408">
    <property type="entry name" value="GFO_IDH_MocA"/>
    <property type="match status" value="1"/>
</dbReference>
<dbReference type="InterPro" id="IPR000683">
    <property type="entry name" value="Gfo/Idh/MocA-like_OxRdtase_N"/>
</dbReference>
<dbReference type="SUPFAM" id="SSF55347">
    <property type="entry name" value="Glyceraldehyde-3-phosphate dehydrogenase-like, C-terminal domain"/>
    <property type="match status" value="1"/>
</dbReference>
<dbReference type="InterPro" id="IPR051450">
    <property type="entry name" value="Gfo/Idh/MocA_Oxidoreductases"/>
</dbReference>
<evidence type="ECO:0000313" key="3">
    <source>
        <dbReference type="EMBL" id="MFC4129087.1"/>
    </source>
</evidence>
<protein>
    <submittedName>
        <fullName evidence="3">Gfo/Idh/MocA family protein</fullName>
    </submittedName>
</protein>
<accession>A0ABV8LFI7</accession>
<evidence type="ECO:0000259" key="1">
    <source>
        <dbReference type="Pfam" id="PF01408"/>
    </source>
</evidence>
<dbReference type="PANTHER" id="PTHR43377:SF1">
    <property type="entry name" value="BILIVERDIN REDUCTASE A"/>
    <property type="match status" value="1"/>
</dbReference>
<dbReference type="SUPFAM" id="SSF51735">
    <property type="entry name" value="NAD(P)-binding Rossmann-fold domains"/>
    <property type="match status" value="1"/>
</dbReference>
<dbReference type="Pfam" id="PF22725">
    <property type="entry name" value="GFO_IDH_MocA_C3"/>
    <property type="match status" value="1"/>
</dbReference>
<dbReference type="Gene3D" id="3.30.360.10">
    <property type="entry name" value="Dihydrodipicolinate Reductase, domain 2"/>
    <property type="match status" value="1"/>
</dbReference>
<dbReference type="InterPro" id="IPR036291">
    <property type="entry name" value="NAD(P)-bd_dom_sf"/>
</dbReference>
<dbReference type="Gene3D" id="3.40.50.720">
    <property type="entry name" value="NAD(P)-binding Rossmann-like Domain"/>
    <property type="match status" value="1"/>
</dbReference>